<accession>A0A0V1KPY6</accession>
<reference evidence="1 2" key="1">
    <citation type="submission" date="2015-05" db="EMBL/GenBank/DDBJ databases">
        <title>Evolution of Trichinella species and genotypes.</title>
        <authorList>
            <person name="Korhonen P.K."/>
            <person name="Edoardo P."/>
            <person name="Giuseppe L.R."/>
            <person name="Gasser R.B."/>
        </authorList>
    </citation>
    <scope>NUCLEOTIDE SEQUENCE [LARGE SCALE GENOMIC DNA]</scope>
    <source>
        <strain evidence="1">ISS10</strain>
    </source>
</reference>
<sequence>MPMVCETVVGRFQCCSSWNLPEILGGDVEESSSATSNSILRHIQTDRAAVLAAGYLLTERSFHTADSCQAVIRCTARCPLQCGTAFLAVTRSSVSKSDNQVLIFDAALAVKSSRSDLQVLSAKWKVAGDATCIFQLVYCFTHCGKNAQFLCHFASRMKAMESKMGESATWYEWIVTPLLLLCCQVLKARLPLPAAPCYIYFGRLFPFNYLTRWLLKRRKICQTVGHDLTFDDMLDRCGCVAPPCT</sequence>
<name>A0A0V1KPY6_9BILA</name>
<proteinExistence type="predicted"/>
<dbReference type="AlphaFoldDB" id="A0A0V1KPY6"/>
<gene>
    <name evidence="1" type="ORF">T02_3011</name>
</gene>
<dbReference type="EMBL" id="JYDW01000320">
    <property type="protein sequence ID" value="KRZ49322.1"/>
    <property type="molecule type" value="Genomic_DNA"/>
</dbReference>
<evidence type="ECO:0000313" key="2">
    <source>
        <dbReference type="Proteomes" id="UP000054721"/>
    </source>
</evidence>
<comment type="caution">
    <text evidence="1">The sequence shown here is derived from an EMBL/GenBank/DDBJ whole genome shotgun (WGS) entry which is preliminary data.</text>
</comment>
<organism evidence="1 2">
    <name type="scientific">Trichinella nativa</name>
    <dbReference type="NCBI Taxonomy" id="6335"/>
    <lineage>
        <taxon>Eukaryota</taxon>
        <taxon>Metazoa</taxon>
        <taxon>Ecdysozoa</taxon>
        <taxon>Nematoda</taxon>
        <taxon>Enoplea</taxon>
        <taxon>Dorylaimia</taxon>
        <taxon>Trichinellida</taxon>
        <taxon>Trichinellidae</taxon>
        <taxon>Trichinella</taxon>
    </lineage>
</organism>
<keyword evidence="2" id="KW-1185">Reference proteome</keyword>
<evidence type="ECO:0000313" key="1">
    <source>
        <dbReference type="EMBL" id="KRZ49322.1"/>
    </source>
</evidence>
<dbReference type="Proteomes" id="UP000054721">
    <property type="component" value="Unassembled WGS sequence"/>
</dbReference>
<protein>
    <submittedName>
        <fullName evidence="1">Uncharacterized protein</fullName>
    </submittedName>
</protein>